<keyword evidence="4 6" id="KW-1133">Transmembrane helix</keyword>
<feature type="transmembrane region" description="Helical" evidence="6">
    <location>
        <begin position="443"/>
        <end position="461"/>
    </location>
</feature>
<feature type="transmembrane region" description="Helical" evidence="6">
    <location>
        <begin position="27"/>
        <end position="46"/>
    </location>
</feature>
<evidence type="ECO:0000313" key="9">
    <source>
        <dbReference type="Proteomes" id="UP000256329"/>
    </source>
</evidence>
<dbReference type="EMBL" id="QSLN01000005">
    <property type="protein sequence ID" value="RDV83401.1"/>
    <property type="molecule type" value="Genomic_DNA"/>
</dbReference>
<dbReference type="Pfam" id="PF13567">
    <property type="entry name" value="DUF4131"/>
    <property type="match status" value="1"/>
</dbReference>
<evidence type="ECO:0000259" key="7">
    <source>
        <dbReference type="SMART" id="SM00849"/>
    </source>
</evidence>
<name>A0A3D8P3L1_9THEO</name>
<dbReference type="Gene3D" id="3.60.15.10">
    <property type="entry name" value="Ribonuclease Z/Hydroxyacylglutathione hydrolase-like"/>
    <property type="match status" value="1"/>
</dbReference>
<dbReference type="PANTHER" id="PTHR30619">
    <property type="entry name" value="DNA INTERNALIZATION/COMPETENCE PROTEIN COMEC/REC2"/>
    <property type="match status" value="1"/>
</dbReference>
<feature type="transmembrane region" description="Helical" evidence="6">
    <location>
        <begin position="376"/>
        <end position="401"/>
    </location>
</feature>
<evidence type="ECO:0000256" key="4">
    <source>
        <dbReference type="ARBA" id="ARBA00022989"/>
    </source>
</evidence>
<feature type="transmembrane region" description="Helical" evidence="6">
    <location>
        <begin position="467"/>
        <end position="486"/>
    </location>
</feature>
<accession>A0A3D8P3L1</accession>
<keyword evidence="2" id="KW-1003">Cell membrane</keyword>
<organism evidence="8 9">
    <name type="scientific">Ammonifex thiophilus</name>
    <dbReference type="NCBI Taxonomy" id="444093"/>
    <lineage>
        <taxon>Bacteria</taxon>
        <taxon>Bacillati</taxon>
        <taxon>Bacillota</taxon>
        <taxon>Clostridia</taxon>
        <taxon>Thermoanaerobacterales</taxon>
        <taxon>Thermoanaerobacteraceae</taxon>
        <taxon>Ammonifex</taxon>
    </lineage>
</organism>
<dbReference type="InterPro" id="IPR036866">
    <property type="entry name" value="RibonucZ/Hydroxyglut_hydro"/>
</dbReference>
<dbReference type="PANTHER" id="PTHR30619:SF1">
    <property type="entry name" value="RECOMBINATION PROTEIN 2"/>
    <property type="match status" value="1"/>
</dbReference>
<feature type="transmembrane region" description="Helical" evidence="6">
    <location>
        <begin position="321"/>
        <end position="339"/>
    </location>
</feature>
<feature type="transmembrane region" description="Helical" evidence="6">
    <location>
        <begin position="498"/>
        <end position="517"/>
    </location>
</feature>
<keyword evidence="5 6" id="KW-0472">Membrane</keyword>
<feature type="transmembrane region" description="Helical" evidence="6">
    <location>
        <begin position="345"/>
        <end position="364"/>
    </location>
</feature>
<feature type="transmembrane region" description="Helical" evidence="6">
    <location>
        <begin position="413"/>
        <end position="436"/>
    </location>
</feature>
<evidence type="ECO:0000313" key="8">
    <source>
        <dbReference type="EMBL" id="RDV83401.1"/>
    </source>
</evidence>
<evidence type="ECO:0000256" key="5">
    <source>
        <dbReference type="ARBA" id="ARBA00023136"/>
    </source>
</evidence>
<feature type="transmembrane region" description="Helical" evidence="6">
    <location>
        <begin position="297"/>
        <end position="314"/>
    </location>
</feature>
<dbReference type="GO" id="GO:0030420">
    <property type="term" value="P:establishment of competence for transformation"/>
    <property type="evidence" value="ECO:0007669"/>
    <property type="project" value="InterPro"/>
</dbReference>
<dbReference type="InterPro" id="IPR052159">
    <property type="entry name" value="Competence_DNA_uptake"/>
</dbReference>
<dbReference type="GO" id="GO:0005886">
    <property type="term" value="C:plasma membrane"/>
    <property type="evidence" value="ECO:0007669"/>
    <property type="project" value="UniProtKB-SubCell"/>
</dbReference>
<dbReference type="InterPro" id="IPR004477">
    <property type="entry name" value="ComEC_N"/>
</dbReference>
<dbReference type="InterPro" id="IPR004797">
    <property type="entry name" value="Competence_ComEC/Rec2"/>
</dbReference>
<proteinExistence type="predicted"/>
<feature type="transmembrane region" description="Helical" evidence="6">
    <location>
        <begin position="274"/>
        <end position="291"/>
    </location>
</feature>
<dbReference type="SMART" id="SM00849">
    <property type="entry name" value="Lactamase_B"/>
    <property type="match status" value="1"/>
</dbReference>
<evidence type="ECO:0000256" key="2">
    <source>
        <dbReference type="ARBA" id="ARBA00022475"/>
    </source>
</evidence>
<dbReference type="AlphaFoldDB" id="A0A3D8P3L1"/>
<dbReference type="InterPro" id="IPR035681">
    <property type="entry name" value="ComA-like_MBL"/>
</dbReference>
<dbReference type="Proteomes" id="UP000256329">
    <property type="component" value="Unassembled WGS sequence"/>
</dbReference>
<protein>
    <submittedName>
        <fullName evidence="8">DNA internalization-related competence protein ComEC/Rec2</fullName>
    </submittedName>
</protein>
<evidence type="ECO:0000256" key="6">
    <source>
        <dbReference type="SAM" id="Phobius"/>
    </source>
</evidence>
<dbReference type="Pfam" id="PF00753">
    <property type="entry name" value="Lactamase_B"/>
    <property type="match status" value="1"/>
</dbReference>
<sequence length="791" mass="87403">MPLAVYLALAYIAGCLAAPYFPLVLARPLSLAVMSVLLALAVYYWARRRQGSLLVILALFFLLGLVATRLAFLEAVSPLKLYPNETVRLVGVVAEEPEVRGNRVSYLLRVREAEVKGKSFRGGKVLVTVTSPPRIFSYGDLLSVEGKLSYPSPPGNPGEFDYRSYILQQRIIALVRARPESVTKIGEAPANPLVFLSLKIKERLVKALDSAFTPKESALLKGMIFGERTRIDPLMYEAFMETGLVHILSVSGLHVGFVLGGVLLLSRRFNWSKGVTLLLSLALLILYDLMVGLDPPIVRATIMGVLFLLAQYLGRKRDWRIALAVAALLILLANPLALYNAGFQLSFAATWGIFFLGPEVNRWWQDFWGKTRLTALIPYGWFLAVPVGAELGVLPLVAWHYGLVSPVSLLANLLTAPLITLIFAGGFLVALLGALLPFLGKALAFLISPFIHLFLFIVHICQRLPCAAIYLASVPLLVLVLWYPTLWLAVRGGKWKRVGILGLLVLWLLLVLGGSWGKGTPFLRLDFIDVGHGDSILVRTPAGRSLLIDAGGWSEELRGEKEGAGLRVARYLRHEGVKKLDVLVLTHPDEDHCGGAWAVLRRFTVELVVVPPVPEEGDYARLLQFARIRGAKINYAQGGDSLKLDPAVEIRFLGPFPPYSPDPQTFNDKGLVTRITYGERSFLLTADIEEEGQKSLLRYGSELQSDVLKVPHHGSAKVAEEFYRAVRPTYAVISVGERNSLPAPSTLELLQRLGVKVLRTDRDGAVTFLTDGKHLYWKSWREERRRESGGG</sequence>
<feature type="transmembrane region" description="Helical" evidence="6">
    <location>
        <begin position="53"/>
        <end position="72"/>
    </location>
</feature>
<feature type="domain" description="Metallo-beta-lactamase" evidence="7">
    <location>
        <begin position="532"/>
        <end position="737"/>
    </location>
</feature>
<comment type="subcellular location">
    <subcellularLocation>
        <location evidence="1">Cell membrane</location>
        <topology evidence="1">Multi-pass membrane protein</topology>
    </subcellularLocation>
</comment>
<reference evidence="8 9" key="1">
    <citation type="submission" date="2018-08" db="EMBL/GenBank/DDBJ databases">
        <title>Form III RuBisCO-mediated autotrophy in Thermodesulfobium bacteria.</title>
        <authorList>
            <person name="Toshchakov S.V."/>
            <person name="Kublanov I.V."/>
            <person name="Frolov E."/>
            <person name="Bonch-Osmolovskaya E.A."/>
            <person name="Tourova T.P."/>
            <person name="Chernych N.A."/>
            <person name="Lebedinsky A.V."/>
        </authorList>
    </citation>
    <scope>NUCLEOTIDE SEQUENCE [LARGE SCALE GENOMIC DNA]</scope>
    <source>
        <strain evidence="8 9">SR</strain>
    </source>
</reference>
<dbReference type="SUPFAM" id="SSF56281">
    <property type="entry name" value="Metallo-hydrolase/oxidoreductase"/>
    <property type="match status" value="1"/>
</dbReference>
<keyword evidence="9" id="KW-1185">Reference proteome</keyword>
<dbReference type="NCBIfam" id="TIGR00360">
    <property type="entry name" value="ComEC_N-term"/>
    <property type="match status" value="1"/>
</dbReference>
<comment type="caution">
    <text evidence="8">The sequence shown here is derived from an EMBL/GenBank/DDBJ whole genome shotgun (WGS) entry which is preliminary data.</text>
</comment>
<dbReference type="NCBIfam" id="TIGR00361">
    <property type="entry name" value="ComEC_Rec2"/>
    <property type="match status" value="1"/>
</dbReference>
<dbReference type="RefSeq" id="WP_115792462.1">
    <property type="nucleotide sequence ID" value="NZ_QSLN01000005.1"/>
</dbReference>
<keyword evidence="3 6" id="KW-0812">Transmembrane</keyword>
<gene>
    <name evidence="8" type="ORF">DXX99_05280</name>
</gene>
<evidence type="ECO:0000256" key="3">
    <source>
        <dbReference type="ARBA" id="ARBA00022692"/>
    </source>
</evidence>
<dbReference type="InterPro" id="IPR025405">
    <property type="entry name" value="DUF4131"/>
</dbReference>
<feature type="transmembrane region" description="Helical" evidence="6">
    <location>
        <begin position="243"/>
        <end position="265"/>
    </location>
</feature>
<dbReference type="InterPro" id="IPR001279">
    <property type="entry name" value="Metallo-B-lactamas"/>
</dbReference>
<dbReference type="CDD" id="cd07731">
    <property type="entry name" value="ComA-like_MBL-fold"/>
    <property type="match status" value="1"/>
</dbReference>
<dbReference type="OrthoDB" id="9761531at2"/>
<dbReference type="Pfam" id="PF03772">
    <property type="entry name" value="Competence"/>
    <property type="match status" value="1"/>
</dbReference>
<evidence type="ECO:0000256" key="1">
    <source>
        <dbReference type="ARBA" id="ARBA00004651"/>
    </source>
</evidence>